<dbReference type="EMBL" id="DQ838668">
    <property type="protein sequence ID" value="ABI54183.1"/>
    <property type="molecule type" value="Genomic_DNA"/>
</dbReference>
<feature type="region of interest" description="Disordered" evidence="1">
    <location>
        <begin position="59"/>
        <end position="78"/>
    </location>
</feature>
<reference evidence="4" key="3">
    <citation type="submission" date="2006-07" db="EMBL/GenBank/DDBJ databases">
        <title>Catharanthus roseus CrT-DNA (CrT2) fragment contains sequence homologous to pRiA4 TL-DNA ORF10, ORF11, ORF12, ORF13, ORF14 and ORF15.</title>
        <authorList>
            <person name="Sen J."/>
            <person name="Batra J."/>
            <person name="Jaggi M."/>
        </authorList>
    </citation>
    <scope>NUCLEOTIDE SEQUENCE</scope>
    <source>
        <strain evidence="4">CrT2</strain>
    </source>
</reference>
<evidence type="ECO:0000313" key="3">
    <source>
        <dbReference type="EMBL" id="ABI54183.1"/>
    </source>
</evidence>
<reference evidence="3" key="1">
    <citation type="submission" date="2006-06" db="EMBL/GenBank/DDBJ databases">
        <title>Putative cellular T-DNA of Catharanthus roseus var. Prabal showing sequence similarity to ORF10 of Agrobacterium rhizogenes A4.</title>
        <authorList>
            <person name="Sen J."/>
            <person name="Batra J."/>
            <person name="Jaggi M."/>
        </authorList>
    </citation>
    <scope>NUCLEOTIDE SEQUENCE</scope>
</reference>
<accession>C6EN01</accession>
<feature type="region of interest" description="Disordered" evidence="1">
    <location>
        <begin position="31"/>
        <end position="54"/>
    </location>
</feature>
<dbReference type="EMBL" id="DQ852611">
    <property type="protein sequence ID" value="ABR18541.1"/>
    <property type="molecule type" value="Genomic_DNA"/>
</dbReference>
<keyword evidence="2" id="KW-0472">Membrane</keyword>
<evidence type="ECO:0000313" key="4">
    <source>
        <dbReference type="EMBL" id="ABI54189.1"/>
    </source>
</evidence>
<dbReference type="EMBL" id="DQ852612">
    <property type="protein sequence ID" value="ABI54189.1"/>
    <property type="molecule type" value="Genomic_DNA"/>
</dbReference>
<dbReference type="AlphaFoldDB" id="C6EN01"/>
<evidence type="ECO:0000256" key="1">
    <source>
        <dbReference type="SAM" id="MobiDB-lite"/>
    </source>
</evidence>
<keyword evidence="2" id="KW-0812">Transmembrane</keyword>
<feature type="transmembrane region" description="Helical" evidence="2">
    <location>
        <begin position="6"/>
        <end position="26"/>
    </location>
</feature>
<protein>
    <submittedName>
        <fullName evidence="3 4">RolA</fullName>
    </submittedName>
</protein>
<feature type="compositionally biased region" description="Basic and acidic residues" evidence="1">
    <location>
        <begin position="69"/>
        <end position="78"/>
    </location>
</feature>
<evidence type="ECO:0000256" key="2">
    <source>
        <dbReference type="SAM" id="Phobius"/>
    </source>
</evidence>
<keyword evidence="2" id="KW-1133">Transmembrane helix</keyword>
<proteinExistence type="predicted"/>
<name>C6EN01_CATRO</name>
<evidence type="ECO:0000313" key="5">
    <source>
        <dbReference type="EMBL" id="ABR18541.1"/>
    </source>
</evidence>
<sequence>MELAGLNVAGMAQTFGVLSLVCSKLVRRAKAKRKAKRVSPGERDHLAEPANLSTTPLAMTSQARPGRSTTRELLRRDPLSPDVKIQTYGINTHFETNLRD</sequence>
<reference evidence="5" key="2">
    <citation type="submission" date="2006-07" db="EMBL/GenBank/DDBJ databases">
        <title>Catharanthus roseus CrT-DNA (CrT1) fragment contains sequence homologous to pRiA4 TL-DNA ORF6, ORF7, ORF8 and ORF9.</title>
        <authorList>
            <person name="Sen J."/>
            <person name="Batra J."/>
            <person name="Jaggi M."/>
        </authorList>
    </citation>
    <scope>NUCLEOTIDE SEQUENCE</scope>
    <source>
        <strain evidence="5">CrT1</strain>
    </source>
</reference>
<organism evidence="3">
    <name type="scientific">Catharanthus roseus</name>
    <name type="common">Madagascar periwinkle</name>
    <name type="synonym">Vinca rosea</name>
    <dbReference type="NCBI Taxonomy" id="4058"/>
    <lineage>
        <taxon>Eukaryota</taxon>
        <taxon>Viridiplantae</taxon>
        <taxon>Streptophyta</taxon>
        <taxon>Embryophyta</taxon>
        <taxon>Tracheophyta</taxon>
        <taxon>Spermatophyta</taxon>
        <taxon>Magnoliopsida</taxon>
        <taxon>eudicotyledons</taxon>
        <taxon>Gunneridae</taxon>
        <taxon>Pentapetalae</taxon>
        <taxon>asterids</taxon>
        <taxon>lamiids</taxon>
        <taxon>Gentianales</taxon>
        <taxon>Apocynaceae</taxon>
        <taxon>Rauvolfioideae</taxon>
        <taxon>Vinceae</taxon>
        <taxon>Catharanthinae</taxon>
        <taxon>Catharanthus</taxon>
    </lineage>
</organism>